<protein>
    <submittedName>
        <fullName evidence="1">Uncharacterized protein</fullName>
    </submittedName>
</protein>
<evidence type="ECO:0000313" key="1">
    <source>
        <dbReference type="EMBL" id="GIX70168.1"/>
    </source>
</evidence>
<dbReference type="AlphaFoldDB" id="A0AAV4MCK3"/>
<keyword evidence="2" id="KW-1185">Reference proteome</keyword>
<reference evidence="1 2" key="1">
    <citation type="submission" date="2021-06" db="EMBL/GenBank/DDBJ databases">
        <title>Caerostris darwini draft genome.</title>
        <authorList>
            <person name="Kono N."/>
            <person name="Arakawa K."/>
        </authorList>
    </citation>
    <scope>NUCLEOTIDE SEQUENCE [LARGE SCALE GENOMIC DNA]</scope>
</reference>
<comment type="caution">
    <text evidence="1">The sequence shown here is derived from an EMBL/GenBank/DDBJ whole genome shotgun (WGS) entry which is preliminary data.</text>
</comment>
<organism evidence="1 2">
    <name type="scientific">Caerostris darwini</name>
    <dbReference type="NCBI Taxonomy" id="1538125"/>
    <lineage>
        <taxon>Eukaryota</taxon>
        <taxon>Metazoa</taxon>
        <taxon>Ecdysozoa</taxon>
        <taxon>Arthropoda</taxon>
        <taxon>Chelicerata</taxon>
        <taxon>Arachnida</taxon>
        <taxon>Araneae</taxon>
        <taxon>Araneomorphae</taxon>
        <taxon>Entelegynae</taxon>
        <taxon>Araneoidea</taxon>
        <taxon>Araneidae</taxon>
        <taxon>Caerostris</taxon>
    </lineage>
</organism>
<gene>
    <name evidence="1" type="ORF">CDAR_527861</name>
</gene>
<dbReference type="EMBL" id="BPLQ01000340">
    <property type="protein sequence ID" value="GIX70168.1"/>
    <property type="molecule type" value="Genomic_DNA"/>
</dbReference>
<name>A0AAV4MCK3_9ARAC</name>
<evidence type="ECO:0000313" key="2">
    <source>
        <dbReference type="Proteomes" id="UP001054837"/>
    </source>
</evidence>
<sequence>MIAELMEQWKCIRMRFELTRFPGADPPISVQERFRNRREISTFSLSKSPKKRMRKWGFSVHSVCVLIQGILSRSAAVRTAMPSDFYQPNISASSFQDTCVLRVEGFQQWMQNLNLLRSF</sequence>
<dbReference type="Proteomes" id="UP001054837">
    <property type="component" value="Unassembled WGS sequence"/>
</dbReference>
<accession>A0AAV4MCK3</accession>
<proteinExistence type="predicted"/>